<dbReference type="PANTHER" id="PTHR47992">
    <property type="entry name" value="PROTEIN PHOSPHATASE"/>
    <property type="match status" value="1"/>
</dbReference>
<dbReference type="CDD" id="cd00143">
    <property type="entry name" value="PP2Cc"/>
    <property type="match status" value="1"/>
</dbReference>
<evidence type="ECO:0000259" key="1">
    <source>
        <dbReference type="PROSITE" id="PS51746"/>
    </source>
</evidence>
<sequence>MKIWYKIASHFNINFRPERNMVKQQSKACFTAGMASIVGGRESQQDNYQLISTSDVGEQSIFKPNCPTPRQSGSMIVAALTDGVGGQAAGDIAALLAAESFTESIQTKLCEQETTDCKTLMLDAVSDANLAIDIAINSDKSYTGMATTLVGVILNDQGLNWLSVGDSHLYLIRNEKIMKLNADHSMGALIDQDYSMGKITHAEAMNAPYRNVILSCLSGKKIELIDLYDSDWELSATDKLVLASDGLDSISHEQILTIVLQENDPQQCAQALINAVEDRKREYQDNTTVIVLHCG</sequence>
<dbReference type="GO" id="GO:0004722">
    <property type="term" value="F:protein serine/threonine phosphatase activity"/>
    <property type="evidence" value="ECO:0007669"/>
    <property type="project" value="InterPro"/>
</dbReference>
<gene>
    <name evidence="2" type="ORF">MNBD_GAMMA12-149</name>
</gene>
<name>A0A3B0Y3X5_9ZZZZ</name>
<dbReference type="SUPFAM" id="SSF81606">
    <property type="entry name" value="PP2C-like"/>
    <property type="match status" value="1"/>
</dbReference>
<dbReference type="InterPro" id="IPR001932">
    <property type="entry name" value="PPM-type_phosphatase-like_dom"/>
</dbReference>
<dbReference type="AlphaFoldDB" id="A0A3B0Y3X5"/>
<accession>A0A3B0Y3X5</accession>
<evidence type="ECO:0000313" key="2">
    <source>
        <dbReference type="EMBL" id="VAW74391.1"/>
    </source>
</evidence>
<feature type="domain" description="PPM-type phosphatase" evidence="1">
    <location>
        <begin position="31"/>
        <end position="294"/>
    </location>
</feature>
<dbReference type="EMBL" id="UOFL01000058">
    <property type="protein sequence ID" value="VAW74391.1"/>
    <property type="molecule type" value="Genomic_DNA"/>
</dbReference>
<dbReference type="Gene3D" id="3.60.40.10">
    <property type="entry name" value="PPM-type phosphatase domain"/>
    <property type="match status" value="1"/>
</dbReference>
<dbReference type="SMART" id="SM00331">
    <property type="entry name" value="PP2C_SIG"/>
    <property type="match status" value="1"/>
</dbReference>
<dbReference type="PROSITE" id="PS51746">
    <property type="entry name" value="PPM_2"/>
    <property type="match status" value="1"/>
</dbReference>
<organism evidence="2">
    <name type="scientific">hydrothermal vent metagenome</name>
    <dbReference type="NCBI Taxonomy" id="652676"/>
    <lineage>
        <taxon>unclassified sequences</taxon>
        <taxon>metagenomes</taxon>
        <taxon>ecological metagenomes</taxon>
    </lineage>
</organism>
<dbReference type="Pfam" id="PF13672">
    <property type="entry name" value="PP2C_2"/>
    <property type="match status" value="1"/>
</dbReference>
<protein>
    <recommendedName>
        <fullName evidence="1">PPM-type phosphatase domain-containing protein</fullName>
    </recommendedName>
</protein>
<dbReference type="SMART" id="SM00332">
    <property type="entry name" value="PP2Cc"/>
    <property type="match status" value="1"/>
</dbReference>
<dbReference type="InterPro" id="IPR015655">
    <property type="entry name" value="PP2C"/>
</dbReference>
<proteinExistence type="predicted"/>
<reference evidence="2" key="1">
    <citation type="submission" date="2018-06" db="EMBL/GenBank/DDBJ databases">
        <authorList>
            <person name="Zhirakovskaya E."/>
        </authorList>
    </citation>
    <scope>NUCLEOTIDE SEQUENCE</scope>
</reference>
<dbReference type="InterPro" id="IPR036457">
    <property type="entry name" value="PPM-type-like_dom_sf"/>
</dbReference>